<name>A0A9P4GXG3_9PLEO</name>
<sequence>MVGEDAQGEDVVEGVRDARQCTTAVNESAVGDVGAEEGDLAGDAPFGEGAGDVDIEQTLDGVYHSAEAIADDNLGLGDEVAAAGAKFEDGIARLKVDEGKGGLRVWAVGDIGIVVSSDHGLEGGCDVGDVAVLIYGGGCRRRIET</sequence>
<dbReference type="Proteomes" id="UP000799777">
    <property type="component" value="Unassembled WGS sequence"/>
</dbReference>
<reference evidence="1" key="1">
    <citation type="journal article" date="2020" name="Stud. Mycol.">
        <title>101 Dothideomycetes genomes: a test case for predicting lifestyles and emergence of pathogens.</title>
        <authorList>
            <person name="Haridas S."/>
            <person name="Albert R."/>
            <person name="Binder M."/>
            <person name="Bloem J."/>
            <person name="Labutti K."/>
            <person name="Salamov A."/>
            <person name="Andreopoulos B."/>
            <person name="Baker S."/>
            <person name="Barry K."/>
            <person name="Bills G."/>
            <person name="Bluhm B."/>
            <person name="Cannon C."/>
            <person name="Castanera R."/>
            <person name="Culley D."/>
            <person name="Daum C."/>
            <person name="Ezra D."/>
            <person name="Gonzalez J."/>
            <person name="Henrissat B."/>
            <person name="Kuo A."/>
            <person name="Liang C."/>
            <person name="Lipzen A."/>
            <person name="Lutzoni F."/>
            <person name="Magnuson J."/>
            <person name="Mondo S."/>
            <person name="Nolan M."/>
            <person name="Ohm R."/>
            <person name="Pangilinan J."/>
            <person name="Park H.-J."/>
            <person name="Ramirez L."/>
            <person name="Alfaro M."/>
            <person name="Sun H."/>
            <person name="Tritt A."/>
            <person name="Yoshinaga Y."/>
            <person name="Zwiers L.-H."/>
            <person name="Turgeon B."/>
            <person name="Goodwin S."/>
            <person name="Spatafora J."/>
            <person name="Crous P."/>
            <person name="Grigoriev I."/>
        </authorList>
    </citation>
    <scope>NUCLEOTIDE SEQUENCE</scope>
    <source>
        <strain evidence="1">CBS 110217</strain>
    </source>
</reference>
<protein>
    <submittedName>
        <fullName evidence="1">Uncharacterized protein</fullName>
    </submittedName>
</protein>
<accession>A0A9P4GXG3</accession>
<evidence type="ECO:0000313" key="2">
    <source>
        <dbReference type="Proteomes" id="UP000799777"/>
    </source>
</evidence>
<dbReference type="EMBL" id="ML978325">
    <property type="protein sequence ID" value="KAF2023771.1"/>
    <property type="molecule type" value="Genomic_DNA"/>
</dbReference>
<gene>
    <name evidence="1" type="ORF">EK21DRAFT_118433</name>
</gene>
<organism evidence="1 2">
    <name type="scientific">Setomelanomma holmii</name>
    <dbReference type="NCBI Taxonomy" id="210430"/>
    <lineage>
        <taxon>Eukaryota</taxon>
        <taxon>Fungi</taxon>
        <taxon>Dikarya</taxon>
        <taxon>Ascomycota</taxon>
        <taxon>Pezizomycotina</taxon>
        <taxon>Dothideomycetes</taxon>
        <taxon>Pleosporomycetidae</taxon>
        <taxon>Pleosporales</taxon>
        <taxon>Pleosporineae</taxon>
        <taxon>Phaeosphaeriaceae</taxon>
        <taxon>Setomelanomma</taxon>
    </lineage>
</organism>
<comment type="caution">
    <text evidence="1">The sequence shown here is derived from an EMBL/GenBank/DDBJ whole genome shotgun (WGS) entry which is preliminary data.</text>
</comment>
<evidence type="ECO:0000313" key="1">
    <source>
        <dbReference type="EMBL" id="KAF2023771.1"/>
    </source>
</evidence>
<dbReference type="AlphaFoldDB" id="A0A9P4GXG3"/>
<proteinExistence type="predicted"/>
<keyword evidence="2" id="KW-1185">Reference proteome</keyword>